<name>A0ABC9B0P0_9POAL</name>
<sequence>MQQSGTNMPFAAIHRADDVAAPLLQSSPVRNGRCGAGAPAYGYERPAPAAAWPAGSFPAPEGTAVRDVLPATHARRLRQGALEHLFQKSLTPSDVGNLNRLVVPKQHAEKHFLIKRSPFMATGMGVLLGFEDGEGNTWRFRYSYCRSSRIYIVTKGWRRFVREKELQAGDTVAFYRSAVGPFKKLHIDYWKPPPKKQDDDATADVTANDSHVVKLFGVDIAIGCPCRQGAKVAISR</sequence>
<keyword evidence="8" id="KW-1185">Reference proteome</keyword>
<dbReference type="CDD" id="cd10017">
    <property type="entry name" value="B3_DNA"/>
    <property type="match status" value="1"/>
</dbReference>
<gene>
    <name evidence="7" type="ORF">URODEC1_LOCUS59161</name>
</gene>
<dbReference type="Gene3D" id="2.40.330.10">
    <property type="entry name" value="DNA-binding pseudobarrel domain"/>
    <property type="match status" value="1"/>
</dbReference>
<dbReference type="PANTHER" id="PTHR31140:SF56">
    <property type="entry name" value="AP2_ERF AND B3 DOMAIN-CONTAINING PROTEIN OS01G0141000"/>
    <property type="match status" value="1"/>
</dbReference>
<evidence type="ECO:0000313" key="8">
    <source>
        <dbReference type="Proteomes" id="UP001497457"/>
    </source>
</evidence>
<keyword evidence="5" id="KW-0539">Nucleus</keyword>
<dbReference type="GO" id="GO:0003677">
    <property type="term" value="F:DNA binding"/>
    <property type="evidence" value="ECO:0007669"/>
    <property type="project" value="UniProtKB-KW"/>
</dbReference>
<dbReference type="InterPro" id="IPR003340">
    <property type="entry name" value="B3_DNA-bd"/>
</dbReference>
<dbReference type="InterPro" id="IPR044800">
    <property type="entry name" value="LEC2-like"/>
</dbReference>
<accession>A0ABC9B0P0</accession>
<dbReference type="PANTHER" id="PTHR31140">
    <property type="entry name" value="B3 DOMAIN-CONTAINING TRANSCRIPTION FACTOR ABI3"/>
    <property type="match status" value="1"/>
</dbReference>
<dbReference type="EMBL" id="OZ075133">
    <property type="protein sequence ID" value="CAL4988263.1"/>
    <property type="molecule type" value="Genomic_DNA"/>
</dbReference>
<keyword evidence="2" id="KW-0805">Transcription regulation</keyword>
<reference evidence="8" key="1">
    <citation type="submission" date="2024-06" db="EMBL/GenBank/DDBJ databases">
        <authorList>
            <person name="Ryan C."/>
        </authorList>
    </citation>
    <scope>NUCLEOTIDE SEQUENCE [LARGE SCALE GENOMIC DNA]</scope>
</reference>
<evidence type="ECO:0000256" key="2">
    <source>
        <dbReference type="ARBA" id="ARBA00023015"/>
    </source>
</evidence>
<evidence type="ECO:0000256" key="4">
    <source>
        <dbReference type="ARBA" id="ARBA00023163"/>
    </source>
</evidence>
<dbReference type="Proteomes" id="UP001497457">
    <property type="component" value="Chromosome 23rd"/>
</dbReference>
<organism evidence="7 8">
    <name type="scientific">Urochloa decumbens</name>
    <dbReference type="NCBI Taxonomy" id="240449"/>
    <lineage>
        <taxon>Eukaryota</taxon>
        <taxon>Viridiplantae</taxon>
        <taxon>Streptophyta</taxon>
        <taxon>Embryophyta</taxon>
        <taxon>Tracheophyta</taxon>
        <taxon>Spermatophyta</taxon>
        <taxon>Magnoliopsida</taxon>
        <taxon>Liliopsida</taxon>
        <taxon>Poales</taxon>
        <taxon>Poaceae</taxon>
        <taxon>PACMAD clade</taxon>
        <taxon>Panicoideae</taxon>
        <taxon>Panicodae</taxon>
        <taxon>Paniceae</taxon>
        <taxon>Melinidinae</taxon>
        <taxon>Urochloa</taxon>
    </lineage>
</organism>
<reference evidence="7 8" key="2">
    <citation type="submission" date="2024-10" db="EMBL/GenBank/DDBJ databases">
        <authorList>
            <person name="Ryan C."/>
        </authorList>
    </citation>
    <scope>NUCLEOTIDE SEQUENCE [LARGE SCALE GENOMIC DNA]</scope>
</reference>
<feature type="domain" description="TF-B3" evidence="6">
    <location>
        <begin position="86"/>
        <end position="193"/>
    </location>
</feature>
<dbReference type="SUPFAM" id="SSF101936">
    <property type="entry name" value="DNA-binding pseudobarrel domain"/>
    <property type="match status" value="1"/>
</dbReference>
<evidence type="ECO:0000256" key="3">
    <source>
        <dbReference type="ARBA" id="ARBA00023125"/>
    </source>
</evidence>
<dbReference type="Pfam" id="PF02362">
    <property type="entry name" value="B3"/>
    <property type="match status" value="1"/>
</dbReference>
<comment type="subcellular location">
    <subcellularLocation>
        <location evidence="1">Nucleus</location>
    </subcellularLocation>
</comment>
<evidence type="ECO:0000313" key="7">
    <source>
        <dbReference type="EMBL" id="CAL4988263.1"/>
    </source>
</evidence>
<keyword evidence="4" id="KW-0804">Transcription</keyword>
<evidence type="ECO:0000256" key="5">
    <source>
        <dbReference type="ARBA" id="ARBA00023242"/>
    </source>
</evidence>
<evidence type="ECO:0000256" key="1">
    <source>
        <dbReference type="ARBA" id="ARBA00004123"/>
    </source>
</evidence>
<dbReference type="GO" id="GO:0005634">
    <property type="term" value="C:nucleus"/>
    <property type="evidence" value="ECO:0007669"/>
    <property type="project" value="UniProtKB-SubCell"/>
</dbReference>
<evidence type="ECO:0000259" key="6">
    <source>
        <dbReference type="PROSITE" id="PS50863"/>
    </source>
</evidence>
<dbReference type="InterPro" id="IPR015300">
    <property type="entry name" value="DNA-bd_pseudobarrel_sf"/>
</dbReference>
<keyword evidence="3" id="KW-0238">DNA-binding</keyword>
<dbReference type="PROSITE" id="PS50863">
    <property type="entry name" value="B3"/>
    <property type="match status" value="1"/>
</dbReference>
<dbReference type="AlphaFoldDB" id="A0ABC9B0P0"/>
<dbReference type="SMART" id="SM01019">
    <property type="entry name" value="B3"/>
    <property type="match status" value="1"/>
</dbReference>
<proteinExistence type="predicted"/>
<protein>
    <recommendedName>
        <fullName evidence="6">TF-B3 domain-containing protein</fullName>
    </recommendedName>
</protein>